<feature type="compositionally biased region" description="Low complexity" evidence="1">
    <location>
        <begin position="374"/>
        <end position="406"/>
    </location>
</feature>
<evidence type="ECO:0000313" key="3">
    <source>
        <dbReference type="Proteomes" id="UP000799539"/>
    </source>
</evidence>
<reference evidence="2" key="1">
    <citation type="journal article" date="2020" name="Stud. Mycol.">
        <title>101 Dothideomycetes genomes: a test case for predicting lifestyles and emergence of pathogens.</title>
        <authorList>
            <person name="Haridas S."/>
            <person name="Albert R."/>
            <person name="Binder M."/>
            <person name="Bloem J."/>
            <person name="Labutti K."/>
            <person name="Salamov A."/>
            <person name="Andreopoulos B."/>
            <person name="Baker S."/>
            <person name="Barry K."/>
            <person name="Bills G."/>
            <person name="Bluhm B."/>
            <person name="Cannon C."/>
            <person name="Castanera R."/>
            <person name="Culley D."/>
            <person name="Daum C."/>
            <person name="Ezra D."/>
            <person name="Gonzalez J."/>
            <person name="Henrissat B."/>
            <person name="Kuo A."/>
            <person name="Liang C."/>
            <person name="Lipzen A."/>
            <person name="Lutzoni F."/>
            <person name="Magnuson J."/>
            <person name="Mondo S."/>
            <person name="Nolan M."/>
            <person name="Ohm R."/>
            <person name="Pangilinan J."/>
            <person name="Park H.-J."/>
            <person name="Ramirez L."/>
            <person name="Alfaro M."/>
            <person name="Sun H."/>
            <person name="Tritt A."/>
            <person name="Yoshinaga Y."/>
            <person name="Zwiers L.-H."/>
            <person name="Turgeon B."/>
            <person name="Goodwin S."/>
            <person name="Spatafora J."/>
            <person name="Crous P."/>
            <person name="Grigoriev I."/>
        </authorList>
    </citation>
    <scope>NUCLEOTIDE SEQUENCE</scope>
    <source>
        <strain evidence="2">SCOH1-5</strain>
    </source>
</reference>
<feature type="region of interest" description="Disordered" evidence="1">
    <location>
        <begin position="337"/>
        <end position="514"/>
    </location>
</feature>
<feature type="compositionally biased region" description="Low complexity" evidence="1">
    <location>
        <begin position="173"/>
        <end position="185"/>
    </location>
</feature>
<feature type="region of interest" description="Disordered" evidence="1">
    <location>
        <begin position="101"/>
        <end position="122"/>
    </location>
</feature>
<feature type="compositionally biased region" description="Acidic residues" evidence="1">
    <location>
        <begin position="491"/>
        <end position="507"/>
    </location>
</feature>
<feature type="region of interest" description="Disordered" evidence="1">
    <location>
        <begin position="151"/>
        <end position="199"/>
    </location>
</feature>
<keyword evidence="3" id="KW-1185">Reference proteome</keyword>
<organism evidence="2 3">
    <name type="scientific">Cercospora zeae-maydis SCOH1-5</name>
    <dbReference type="NCBI Taxonomy" id="717836"/>
    <lineage>
        <taxon>Eukaryota</taxon>
        <taxon>Fungi</taxon>
        <taxon>Dikarya</taxon>
        <taxon>Ascomycota</taxon>
        <taxon>Pezizomycotina</taxon>
        <taxon>Dothideomycetes</taxon>
        <taxon>Dothideomycetidae</taxon>
        <taxon>Mycosphaerellales</taxon>
        <taxon>Mycosphaerellaceae</taxon>
        <taxon>Cercospora</taxon>
    </lineage>
</organism>
<feature type="region of interest" description="Disordered" evidence="1">
    <location>
        <begin position="248"/>
        <end position="286"/>
    </location>
</feature>
<evidence type="ECO:0000256" key="1">
    <source>
        <dbReference type="SAM" id="MobiDB-lite"/>
    </source>
</evidence>
<dbReference type="AlphaFoldDB" id="A0A6A6FK01"/>
<accession>A0A6A6FK01</accession>
<feature type="compositionally biased region" description="Low complexity" evidence="1">
    <location>
        <begin position="250"/>
        <end position="260"/>
    </location>
</feature>
<dbReference type="Proteomes" id="UP000799539">
    <property type="component" value="Unassembled WGS sequence"/>
</dbReference>
<name>A0A6A6FK01_9PEZI</name>
<sequence>MVERRLARARHDNFHQENMNDAVFYSPSHLCIYTTSSHPVRIHLSRSSQRPAIAITIRFRPDDILSPDPIPNIMSYLLPDANGVNGVDGVNGDGINGNGINVNGANGASRSSSTSSSGRGEIRRLRRADNGWLGVMVRAIVQREIRENRIDMEGLPAPSNTPLEQSASEDEASQSSATSPAPAARDSNDRPGRTSRQVSALREQLWDMDARNSRHQCAVLTALHQIRRAVRHIELKQDSMDIIMQTPSVSARGRAGASSRPQPQTVDVNEDENVDKARQDSAATDTNVPNIQAVTRRVIRPVLGVPVVPRRQGATFIIGPDHSDETEIDTPEVRAIYIPERSVSRRPLDQQQSEGEPREDSPTLPAPSATYEDPTPSSAPARAPEASSSRTVPSIVVEPSPSISAITTPRSWKGKGRANEAGPSGTSNSTSTNTSTSDDDDRHLVHERHSPGTQAPSHPPATPGYVDPETGIDTGMSEEEYRAYLAQNESGDSEEEEEEDDDDDDDGLFGCLFD</sequence>
<feature type="compositionally biased region" description="Low complexity" evidence="1">
    <location>
        <begin position="426"/>
        <end position="436"/>
    </location>
</feature>
<protein>
    <submittedName>
        <fullName evidence="2">Uncharacterized protein</fullName>
    </submittedName>
</protein>
<feature type="compositionally biased region" description="Low complexity" evidence="1">
    <location>
        <begin position="101"/>
        <end position="119"/>
    </location>
</feature>
<evidence type="ECO:0000313" key="2">
    <source>
        <dbReference type="EMBL" id="KAF2213711.1"/>
    </source>
</evidence>
<dbReference type="EMBL" id="ML992670">
    <property type="protein sequence ID" value="KAF2213711.1"/>
    <property type="molecule type" value="Genomic_DNA"/>
</dbReference>
<gene>
    <name evidence="2" type="ORF">CERZMDRAFT_96535</name>
</gene>
<dbReference type="OrthoDB" id="3647669at2759"/>
<proteinExistence type="predicted"/>
<feature type="compositionally biased region" description="Basic and acidic residues" evidence="1">
    <location>
        <begin position="440"/>
        <end position="450"/>
    </location>
</feature>